<accession>A0A6M8HUU4</accession>
<reference evidence="1 2" key="1">
    <citation type="journal article" date="2014" name="World J. Microbiol. Biotechnol.">
        <title>Biodiversity and physiological characteristics of Antarctic and Arctic lichens-associated bacteria.</title>
        <authorList>
            <person name="Lee Y.M."/>
            <person name="Kim E.H."/>
            <person name="Lee H.K."/>
            <person name="Hong S.G."/>
        </authorList>
    </citation>
    <scope>NUCLEOTIDE SEQUENCE [LARGE SCALE GENOMIC DNA]</scope>
    <source>
        <strain evidence="1 2">PAMC 26569</strain>
    </source>
</reference>
<protein>
    <submittedName>
        <fullName evidence="1">DUF72 domain-containing protein</fullName>
    </submittedName>
</protein>
<keyword evidence="2" id="KW-1185">Reference proteome</keyword>
<dbReference type="InterPro" id="IPR036520">
    <property type="entry name" value="UPF0759_sf"/>
</dbReference>
<name>A0A6M8HUU4_9PROT</name>
<dbReference type="SUPFAM" id="SSF117396">
    <property type="entry name" value="TM1631-like"/>
    <property type="match status" value="1"/>
</dbReference>
<dbReference type="InterPro" id="IPR002763">
    <property type="entry name" value="DUF72"/>
</dbReference>
<gene>
    <name evidence="1" type="ORF">HN018_01400</name>
</gene>
<dbReference type="EMBL" id="CP053708">
    <property type="protein sequence ID" value="QKE92354.1"/>
    <property type="molecule type" value="Genomic_DNA"/>
</dbReference>
<dbReference type="AlphaFoldDB" id="A0A6M8HUU4"/>
<dbReference type="PANTHER" id="PTHR30348:SF14">
    <property type="entry name" value="BLR8050 PROTEIN"/>
    <property type="match status" value="1"/>
</dbReference>
<evidence type="ECO:0000313" key="2">
    <source>
        <dbReference type="Proteomes" id="UP000500767"/>
    </source>
</evidence>
<proteinExistence type="predicted"/>
<evidence type="ECO:0000313" key="1">
    <source>
        <dbReference type="EMBL" id="QKE92354.1"/>
    </source>
</evidence>
<organism evidence="1 2">
    <name type="scientific">Lichenicola cladoniae</name>
    <dbReference type="NCBI Taxonomy" id="1484109"/>
    <lineage>
        <taxon>Bacteria</taxon>
        <taxon>Pseudomonadati</taxon>
        <taxon>Pseudomonadota</taxon>
        <taxon>Alphaproteobacteria</taxon>
        <taxon>Acetobacterales</taxon>
        <taxon>Acetobacteraceae</taxon>
        <taxon>Lichenicola</taxon>
    </lineage>
</organism>
<dbReference type="Pfam" id="PF01904">
    <property type="entry name" value="DUF72"/>
    <property type="match status" value="2"/>
</dbReference>
<dbReference type="Gene3D" id="3.20.20.410">
    <property type="entry name" value="Protein of unknown function UPF0759"/>
    <property type="match status" value="2"/>
</dbReference>
<dbReference type="KEGG" id="lck:HN018_01400"/>
<dbReference type="PANTHER" id="PTHR30348">
    <property type="entry name" value="UNCHARACTERIZED PROTEIN YECE"/>
    <property type="match status" value="1"/>
</dbReference>
<sequence>MNDRTSARGMIGLPRIGVAGWSLRRDLADRFGTGASQLARYATRFNCVEINSSFYQLHRPATYARWAEAVPDTFRFAVKMPRSITHSEAADAVLRGTRFARVAADPAPVPVAADTGGWDGLSYHRLHGNPRMYYSGYGAERLERLATRLCPASDCWIIFDNTALGEAIPDALWLSGRLSK</sequence>
<dbReference type="Proteomes" id="UP000500767">
    <property type="component" value="Chromosome"/>
</dbReference>